<sequence length="185" mass="21224">MMASSIEIAAQKKELRKLIRQQKDFLSPNERVLKSEAIFNQVEQLPEFINAKCVFAYMAMGDEVQTKEFIQKWINEKMIVLPIVKGNDLELREFTIKEELMPGQSFGILEPREGRLVDIAEIDFAVIPGIAFDKENNRMGRGKGYYDKLLSNASFYKIGVCFNFQFVDAVPIDVFDVKMDNVLLA</sequence>
<proteinExistence type="inferred from homology"/>
<accession>A0A1G6GZ24</accession>
<evidence type="ECO:0000256" key="3">
    <source>
        <dbReference type="ARBA" id="ARBA00022840"/>
    </source>
</evidence>
<dbReference type="PIRSF" id="PIRSF006806">
    <property type="entry name" value="FTHF_cligase"/>
    <property type="match status" value="1"/>
</dbReference>
<dbReference type="EC" id="6.3.3.2" evidence="5"/>
<dbReference type="GO" id="GO:0035999">
    <property type="term" value="P:tetrahydrofolate interconversion"/>
    <property type="evidence" value="ECO:0007669"/>
    <property type="project" value="TreeGrafter"/>
</dbReference>
<feature type="binding site" evidence="4">
    <location>
        <begin position="138"/>
        <end position="146"/>
    </location>
    <ligand>
        <name>ATP</name>
        <dbReference type="ChEBI" id="CHEBI:30616"/>
    </ligand>
</feature>
<dbReference type="PANTHER" id="PTHR23407:SF1">
    <property type="entry name" value="5-FORMYLTETRAHYDROFOLATE CYCLO-LIGASE"/>
    <property type="match status" value="1"/>
</dbReference>
<keyword evidence="7" id="KW-1185">Reference proteome</keyword>
<comment type="similarity">
    <text evidence="1 5">Belongs to the 5-formyltetrahydrofolate cyclo-ligase family.</text>
</comment>
<evidence type="ECO:0000313" key="6">
    <source>
        <dbReference type="EMBL" id="SDB87307.1"/>
    </source>
</evidence>
<dbReference type="InterPro" id="IPR024185">
    <property type="entry name" value="FTHF_cligase-like_sf"/>
</dbReference>
<dbReference type="GO" id="GO:0005524">
    <property type="term" value="F:ATP binding"/>
    <property type="evidence" value="ECO:0007669"/>
    <property type="project" value="UniProtKB-KW"/>
</dbReference>
<evidence type="ECO:0000313" key="7">
    <source>
        <dbReference type="Proteomes" id="UP000199452"/>
    </source>
</evidence>
<name>A0A1G6GZ24_9BACT</name>
<feature type="binding site" evidence="4">
    <location>
        <position position="58"/>
    </location>
    <ligand>
        <name>substrate</name>
    </ligand>
</feature>
<keyword evidence="2 4" id="KW-0547">Nucleotide-binding</keyword>
<dbReference type="Gene3D" id="3.40.50.10420">
    <property type="entry name" value="NagB/RpiA/CoA transferase-like"/>
    <property type="match status" value="1"/>
</dbReference>
<keyword evidence="6" id="KW-0436">Ligase</keyword>
<protein>
    <recommendedName>
        <fullName evidence="5">5-formyltetrahydrofolate cyclo-ligase</fullName>
        <ecNumber evidence="5">6.3.3.2</ecNumber>
    </recommendedName>
</protein>
<dbReference type="InterPro" id="IPR002698">
    <property type="entry name" value="FTHF_cligase"/>
</dbReference>
<dbReference type="GO" id="GO:0030272">
    <property type="term" value="F:5-formyltetrahydrofolate cyclo-ligase activity"/>
    <property type="evidence" value="ECO:0007669"/>
    <property type="project" value="UniProtKB-EC"/>
</dbReference>
<feature type="binding site" evidence="4">
    <location>
        <begin position="12"/>
        <end position="16"/>
    </location>
    <ligand>
        <name>ATP</name>
        <dbReference type="ChEBI" id="CHEBI:30616"/>
    </ligand>
</feature>
<keyword evidence="5" id="KW-0479">Metal-binding</keyword>
<dbReference type="EMBL" id="FMYP01000005">
    <property type="protein sequence ID" value="SDB87307.1"/>
    <property type="molecule type" value="Genomic_DNA"/>
</dbReference>
<keyword evidence="5" id="KW-0460">Magnesium</keyword>
<reference evidence="6 7" key="1">
    <citation type="submission" date="2016-09" db="EMBL/GenBank/DDBJ databases">
        <authorList>
            <person name="Capua I."/>
            <person name="De Benedictis P."/>
            <person name="Joannis T."/>
            <person name="Lombin L.H."/>
            <person name="Cattoli G."/>
        </authorList>
    </citation>
    <scope>NUCLEOTIDE SEQUENCE [LARGE SCALE GENOMIC DNA]</scope>
    <source>
        <strain evidence="6 7">A7P-90m</strain>
    </source>
</reference>
<evidence type="ECO:0000256" key="5">
    <source>
        <dbReference type="RuleBase" id="RU361279"/>
    </source>
</evidence>
<dbReference type="STRING" id="1640674.SAMN05216323_100560"/>
<dbReference type="GO" id="GO:0009396">
    <property type="term" value="P:folic acid-containing compound biosynthetic process"/>
    <property type="evidence" value="ECO:0007669"/>
    <property type="project" value="TreeGrafter"/>
</dbReference>
<dbReference type="SUPFAM" id="SSF100950">
    <property type="entry name" value="NagB/RpiA/CoA transferase-like"/>
    <property type="match status" value="1"/>
</dbReference>
<dbReference type="Pfam" id="PF01812">
    <property type="entry name" value="5-FTHF_cyc-lig"/>
    <property type="match status" value="1"/>
</dbReference>
<keyword evidence="3 4" id="KW-0067">ATP-binding</keyword>
<dbReference type="GO" id="GO:0046872">
    <property type="term" value="F:metal ion binding"/>
    <property type="evidence" value="ECO:0007669"/>
    <property type="project" value="UniProtKB-KW"/>
</dbReference>
<dbReference type="NCBIfam" id="TIGR02727">
    <property type="entry name" value="MTHFS_bact"/>
    <property type="match status" value="1"/>
</dbReference>
<gene>
    <name evidence="6" type="ORF">SAMN05216323_100560</name>
</gene>
<comment type="cofactor">
    <cofactor evidence="5">
        <name>Mg(2+)</name>
        <dbReference type="ChEBI" id="CHEBI:18420"/>
    </cofactor>
</comment>
<feature type="binding site" evidence="4">
    <location>
        <position position="63"/>
    </location>
    <ligand>
        <name>substrate</name>
    </ligand>
</feature>
<dbReference type="Proteomes" id="UP000199452">
    <property type="component" value="Unassembled WGS sequence"/>
</dbReference>
<dbReference type="PANTHER" id="PTHR23407">
    <property type="entry name" value="ATPASE INHIBITOR/5-FORMYLTETRAHYDROFOLATE CYCLO-LIGASE"/>
    <property type="match status" value="1"/>
</dbReference>
<evidence type="ECO:0000256" key="4">
    <source>
        <dbReference type="PIRSR" id="PIRSR006806-1"/>
    </source>
</evidence>
<dbReference type="AlphaFoldDB" id="A0A1G6GZ24"/>
<evidence type="ECO:0000256" key="1">
    <source>
        <dbReference type="ARBA" id="ARBA00010638"/>
    </source>
</evidence>
<dbReference type="InterPro" id="IPR037171">
    <property type="entry name" value="NagB/RpiA_transferase-like"/>
</dbReference>
<comment type="catalytic activity">
    <reaction evidence="5">
        <text>(6S)-5-formyl-5,6,7,8-tetrahydrofolate + ATP = (6R)-5,10-methenyltetrahydrofolate + ADP + phosphate</text>
        <dbReference type="Rhea" id="RHEA:10488"/>
        <dbReference type="ChEBI" id="CHEBI:30616"/>
        <dbReference type="ChEBI" id="CHEBI:43474"/>
        <dbReference type="ChEBI" id="CHEBI:57455"/>
        <dbReference type="ChEBI" id="CHEBI:57457"/>
        <dbReference type="ChEBI" id="CHEBI:456216"/>
        <dbReference type="EC" id="6.3.3.2"/>
    </reaction>
</comment>
<dbReference type="RefSeq" id="WP_244500655.1">
    <property type="nucleotide sequence ID" value="NZ_FMYP01000005.1"/>
</dbReference>
<evidence type="ECO:0000256" key="2">
    <source>
        <dbReference type="ARBA" id="ARBA00022741"/>
    </source>
</evidence>
<organism evidence="6 7">
    <name type="scientific">Williamwhitmania taraxaci</name>
    <dbReference type="NCBI Taxonomy" id="1640674"/>
    <lineage>
        <taxon>Bacteria</taxon>
        <taxon>Pseudomonadati</taxon>
        <taxon>Bacteroidota</taxon>
        <taxon>Bacteroidia</taxon>
        <taxon>Bacteroidales</taxon>
        <taxon>Williamwhitmaniaceae</taxon>
        <taxon>Williamwhitmania</taxon>
    </lineage>
</organism>